<accession>A0ABY3X7A4</accession>
<gene>
    <name evidence="3" type="ORF">MOV92_18440</name>
</gene>
<feature type="compositionally biased region" description="Basic and acidic residues" evidence="1">
    <location>
        <begin position="251"/>
        <end position="264"/>
    </location>
</feature>
<feature type="compositionally biased region" description="Basic residues" evidence="1">
    <location>
        <begin position="266"/>
        <end position="275"/>
    </location>
</feature>
<evidence type="ECO:0000313" key="3">
    <source>
        <dbReference type="EMBL" id="UNP28458.1"/>
    </source>
</evidence>
<dbReference type="EMBL" id="CP093547">
    <property type="protein sequence ID" value="UNP28458.1"/>
    <property type="molecule type" value="Genomic_DNA"/>
</dbReference>
<dbReference type="RefSeq" id="WP_148648998.1">
    <property type="nucleotide sequence ID" value="NZ_CP011131.1"/>
</dbReference>
<keyword evidence="4" id="KW-1185">Reference proteome</keyword>
<keyword evidence="2" id="KW-0732">Signal</keyword>
<reference evidence="3 4" key="1">
    <citation type="submission" date="2022-03" db="EMBL/GenBank/DDBJ databases">
        <title>Complete genome sequence of Lysobacter capsici VKM B-2533 and Lysobacter gummosus 10.1.1, promising sources of lytic agents.</title>
        <authorList>
            <person name="Tarlachkov S.V."/>
            <person name="Kudryakova I.V."/>
            <person name="Afoshin A.S."/>
            <person name="Leontyevskaya E.A."/>
            <person name="Leontyevskaya N.V."/>
        </authorList>
    </citation>
    <scope>NUCLEOTIDE SEQUENCE [LARGE SCALE GENOMIC DNA]</scope>
    <source>
        <strain evidence="3 4">10.1.1</strain>
    </source>
</reference>
<dbReference type="Proteomes" id="UP000829194">
    <property type="component" value="Chromosome"/>
</dbReference>
<evidence type="ECO:0000256" key="1">
    <source>
        <dbReference type="SAM" id="MobiDB-lite"/>
    </source>
</evidence>
<name>A0ABY3X7A4_9GAMM</name>
<sequence>MWRNLAIVTALAGSSISALAATPVDGRMERARAEVRAQQQERIDALAKRGRLSSYQQLQSTGKVSAKSAVDSEQADADSRDAAINLAALGFTSADVATYRERQIDIFDMTHRLFKGKTSPAEQMLLADTVVVAKAGKVEDNKTRIDGFLSSIPFTVVRSIKGSRAAGDTIYLARESGKAADGSYVDVSSDIAVTPGKTYLLVVSKNRYEQIVAQNKKQAEVGFNALLFLAYEITANGALLPGPRPTLFGESPKDVKTAENDLAKLSKGKSKNGGT</sequence>
<protein>
    <submittedName>
        <fullName evidence="3">Uncharacterized protein</fullName>
    </submittedName>
</protein>
<feature type="chain" id="PRO_5045267427" evidence="2">
    <location>
        <begin position="21"/>
        <end position="275"/>
    </location>
</feature>
<proteinExistence type="predicted"/>
<evidence type="ECO:0000313" key="4">
    <source>
        <dbReference type="Proteomes" id="UP000829194"/>
    </source>
</evidence>
<organism evidence="3 4">
    <name type="scientific">Lysobacter gummosus</name>
    <dbReference type="NCBI Taxonomy" id="262324"/>
    <lineage>
        <taxon>Bacteria</taxon>
        <taxon>Pseudomonadati</taxon>
        <taxon>Pseudomonadota</taxon>
        <taxon>Gammaproteobacteria</taxon>
        <taxon>Lysobacterales</taxon>
        <taxon>Lysobacteraceae</taxon>
        <taxon>Lysobacter</taxon>
    </lineage>
</organism>
<feature type="signal peptide" evidence="2">
    <location>
        <begin position="1"/>
        <end position="20"/>
    </location>
</feature>
<feature type="region of interest" description="Disordered" evidence="1">
    <location>
        <begin position="249"/>
        <end position="275"/>
    </location>
</feature>
<evidence type="ECO:0000256" key="2">
    <source>
        <dbReference type="SAM" id="SignalP"/>
    </source>
</evidence>